<sequence>MKFLLLIVCFLSTFSIIAQQSDEKELKAKLEASTDPAQQVRLLCELSKLSCNVSLSSSLTYGKKAAALAKEEDNKAGLALAYNSIGIAYDTYGDYSKATDYYYKSLRIREAIADSSGISASYNNIGSIYSEQQKYPEATELFIKSLHIAESIHDTASAARSINNLGSIYQQQGDLKKALTYILRGLQLKEQVNDLPGVLISLNNAGFLYSETGEWEKAINYHRRALKLNTTEGNSLEKAYALYGMAQAYMFGKRPDLALPYALQNLKVVQAINSKNEIQIAAELLNNIYIELGDYENAHEYLTLQNQYKDSLHNTEVDLKIAELQLAYEKEKTEQENLLLKAQHNLQEEELERRKAVLYSTVSLFIMACFIALIFFKGRQGLRVANKLLLQKNQEVLHHSAVLSKQKEELATQAALLQTQKEELERLNTVKDRLFSVIAHDLRGPLVSLKGLIGIVASGAVPMDKLKGFMSTLETSQQNALALLDNLLIWAKSQMQGMEIKPETLQLYKLVQENVTLLQPQAVQKEITLKNDVKPEATIFADKEMVKLILRNLISNAIKFCNANDVIRITAVSVNTHMVITVKDSGVGMSEDTLAQLFSSQNYTTRGTANEKGSGIGLTLCKELITYNNGHINVKSEPGKGSAFIFTVPIGQSVSQKVVLL</sequence>
<dbReference type="Proteomes" id="UP001597369">
    <property type="component" value="Unassembled WGS sequence"/>
</dbReference>
<gene>
    <name evidence="11" type="ORF">ACFSKU_13975</name>
</gene>
<dbReference type="SMART" id="SM00387">
    <property type="entry name" value="HATPase_c"/>
    <property type="match status" value="1"/>
</dbReference>
<reference evidence="12" key="1">
    <citation type="journal article" date="2019" name="Int. J. Syst. Evol. Microbiol.">
        <title>The Global Catalogue of Microorganisms (GCM) 10K type strain sequencing project: providing services to taxonomists for standard genome sequencing and annotation.</title>
        <authorList>
            <consortium name="The Broad Institute Genomics Platform"/>
            <consortium name="The Broad Institute Genome Sequencing Center for Infectious Disease"/>
            <person name="Wu L."/>
            <person name="Ma J."/>
        </authorList>
    </citation>
    <scope>NUCLEOTIDE SEQUENCE [LARGE SCALE GENOMIC DNA]</scope>
    <source>
        <strain evidence="12">JCM 16545</strain>
    </source>
</reference>
<dbReference type="PANTHER" id="PTHR43047">
    <property type="entry name" value="TWO-COMPONENT HISTIDINE PROTEIN KINASE"/>
    <property type="match status" value="1"/>
</dbReference>
<dbReference type="InterPro" id="IPR003594">
    <property type="entry name" value="HATPase_dom"/>
</dbReference>
<keyword evidence="9" id="KW-0732">Signal</keyword>
<dbReference type="InterPro" id="IPR019734">
    <property type="entry name" value="TPR_rpt"/>
</dbReference>
<feature type="signal peptide" evidence="9">
    <location>
        <begin position="1"/>
        <end position="20"/>
    </location>
</feature>
<dbReference type="EMBL" id="JBHUHV010000039">
    <property type="protein sequence ID" value="MFD2067999.1"/>
    <property type="molecule type" value="Genomic_DNA"/>
</dbReference>
<dbReference type="Pfam" id="PF13424">
    <property type="entry name" value="TPR_12"/>
    <property type="match status" value="1"/>
</dbReference>
<evidence type="ECO:0000256" key="6">
    <source>
        <dbReference type="PROSITE-ProRule" id="PRU00339"/>
    </source>
</evidence>
<dbReference type="InterPro" id="IPR036097">
    <property type="entry name" value="HisK_dim/P_sf"/>
</dbReference>
<comment type="catalytic activity">
    <reaction evidence="1">
        <text>ATP + protein L-histidine = ADP + protein N-phospho-L-histidine.</text>
        <dbReference type="EC" id="2.7.13.3"/>
    </reaction>
</comment>
<feature type="transmembrane region" description="Helical" evidence="8">
    <location>
        <begin position="356"/>
        <end position="376"/>
    </location>
</feature>
<evidence type="ECO:0000259" key="10">
    <source>
        <dbReference type="PROSITE" id="PS50109"/>
    </source>
</evidence>
<evidence type="ECO:0000256" key="2">
    <source>
        <dbReference type="ARBA" id="ARBA00012438"/>
    </source>
</evidence>
<dbReference type="SUPFAM" id="SSF81901">
    <property type="entry name" value="HCP-like"/>
    <property type="match status" value="1"/>
</dbReference>
<proteinExistence type="predicted"/>
<evidence type="ECO:0000313" key="11">
    <source>
        <dbReference type="EMBL" id="MFD2067999.1"/>
    </source>
</evidence>
<dbReference type="EC" id="2.7.13.3" evidence="2"/>
<dbReference type="Gene3D" id="1.25.40.10">
    <property type="entry name" value="Tetratricopeptide repeat domain"/>
    <property type="match status" value="2"/>
</dbReference>
<keyword evidence="12" id="KW-1185">Reference proteome</keyword>
<dbReference type="Gene3D" id="1.10.287.130">
    <property type="match status" value="1"/>
</dbReference>
<dbReference type="RefSeq" id="WP_229958350.1">
    <property type="nucleotide sequence ID" value="NZ_JAJJWI010000003.1"/>
</dbReference>
<dbReference type="PROSITE" id="PS50005">
    <property type="entry name" value="TPR"/>
    <property type="match status" value="4"/>
</dbReference>
<keyword evidence="5" id="KW-0418">Kinase</keyword>
<dbReference type="Pfam" id="PF13374">
    <property type="entry name" value="TPR_10"/>
    <property type="match status" value="2"/>
</dbReference>
<keyword evidence="6" id="KW-0802">TPR repeat</keyword>
<evidence type="ECO:0000256" key="7">
    <source>
        <dbReference type="SAM" id="Coils"/>
    </source>
</evidence>
<dbReference type="Pfam" id="PF02518">
    <property type="entry name" value="HATPase_c"/>
    <property type="match status" value="1"/>
</dbReference>
<evidence type="ECO:0000313" key="12">
    <source>
        <dbReference type="Proteomes" id="UP001597369"/>
    </source>
</evidence>
<dbReference type="InterPro" id="IPR036890">
    <property type="entry name" value="HATPase_C_sf"/>
</dbReference>
<dbReference type="PROSITE" id="PS50109">
    <property type="entry name" value="HIS_KIN"/>
    <property type="match status" value="1"/>
</dbReference>
<evidence type="ECO:0000256" key="3">
    <source>
        <dbReference type="ARBA" id="ARBA00022553"/>
    </source>
</evidence>
<dbReference type="SUPFAM" id="SSF55874">
    <property type="entry name" value="ATPase domain of HSP90 chaperone/DNA topoisomerase II/histidine kinase"/>
    <property type="match status" value="1"/>
</dbReference>
<evidence type="ECO:0000256" key="8">
    <source>
        <dbReference type="SAM" id="Phobius"/>
    </source>
</evidence>
<evidence type="ECO:0000256" key="5">
    <source>
        <dbReference type="ARBA" id="ARBA00022777"/>
    </source>
</evidence>
<keyword evidence="8" id="KW-1133">Transmembrane helix</keyword>
<accession>A0ABW4WZB4</accession>
<evidence type="ECO:0000256" key="4">
    <source>
        <dbReference type="ARBA" id="ARBA00022679"/>
    </source>
</evidence>
<dbReference type="SMART" id="SM00388">
    <property type="entry name" value="HisKA"/>
    <property type="match status" value="1"/>
</dbReference>
<name>A0ABW4WZB4_9BACT</name>
<feature type="repeat" description="TPR" evidence="6">
    <location>
        <begin position="159"/>
        <end position="192"/>
    </location>
</feature>
<feature type="coiled-coil region" evidence="7">
    <location>
        <begin position="321"/>
        <end position="352"/>
    </location>
</feature>
<feature type="domain" description="Histidine kinase" evidence="10">
    <location>
        <begin position="437"/>
        <end position="652"/>
    </location>
</feature>
<dbReference type="InterPro" id="IPR011990">
    <property type="entry name" value="TPR-like_helical_dom_sf"/>
</dbReference>
<dbReference type="SUPFAM" id="SSF47384">
    <property type="entry name" value="Homodimeric domain of signal transducing histidine kinase"/>
    <property type="match status" value="1"/>
</dbReference>
<feature type="repeat" description="TPR" evidence="6">
    <location>
        <begin position="199"/>
        <end position="232"/>
    </location>
</feature>
<keyword evidence="4" id="KW-0808">Transferase</keyword>
<protein>
    <recommendedName>
        <fullName evidence="2">histidine kinase</fullName>
        <ecNumber evidence="2">2.7.13.3</ecNumber>
    </recommendedName>
</protein>
<dbReference type="InterPro" id="IPR005467">
    <property type="entry name" value="His_kinase_dom"/>
</dbReference>
<dbReference type="InterPro" id="IPR003661">
    <property type="entry name" value="HisK_dim/P_dom"/>
</dbReference>
<feature type="repeat" description="TPR" evidence="6">
    <location>
        <begin position="119"/>
        <end position="152"/>
    </location>
</feature>
<keyword evidence="8" id="KW-0812">Transmembrane</keyword>
<evidence type="ECO:0000256" key="1">
    <source>
        <dbReference type="ARBA" id="ARBA00000085"/>
    </source>
</evidence>
<dbReference type="SMART" id="SM00028">
    <property type="entry name" value="TPR"/>
    <property type="match status" value="5"/>
</dbReference>
<feature type="repeat" description="TPR" evidence="6">
    <location>
        <begin position="79"/>
        <end position="112"/>
    </location>
</feature>
<dbReference type="SUPFAM" id="SSF48452">
    <property type="entry name" value="TPR-like"/>
    <property type="match status" value="1"/>
</dbReference>
<organism evidence="11 12">
    <name type="scientific">Pontibacter silvestris</name>
    <dbReference type="NCBI Taxonomy" id="2305183"/>
    <lineage>
        <taxon>Bacteria</taxon>
        <taxon>Pseudomonadati</taxon>
        <taxon>Bacteroidota</taxon>
        <taxon>Cytophagia</taxon>
        <taxon>Cytophagales</taxon>
        <taxon>Hymenobacteraceae</taxon>
        <taxon>Pontibacter</taxon>
    </lineage>
</organism>
<dbReference type="PANTHER" id="PTHR43047:SF72">
    <property type="entry name" value="OSMOSENSING HISTIDINE PROTEIN KINASE SLN1"/>
    <property type="match status" value="1"/>
</dbReference>
<dbReference type="CDD" id="cd00075">
    <property type="entry name" value="HATPase"/>
    <property type="match status" value="1"/>
</dbReference>
<dbReference type="Gene3D" id="3.30.565.10">
    <property type="entry name" value="Histidine kinase-like ATPase, C-terminal domain"/>
    <property type="match status" value="1"/>
</dbReference>
<dbReference type="InterPro" id="IPR004358">
    <property type="entry name" value="Sig_transdc_His_kin-like_C"/>
</dbReference>
<keyword evidence="3" id="KW-0597">Phosphoprotein</keyword>
<keyword evidence="8" id="KW-0472">Membrane</keyword>
<feature type="chain" id="PRO_5046165618" description="histidine kinase" evidence="9">
    <location>
        <begin position="21"/>
        <end position="661"/>
    </location>
</feature>
<evidence type="ECO:0000256" key="9">
    <source>
        <dbReference type="SAM" id="SignalP"/>
    </source>
</evidence>
<comment type="caution">
    <text evidence="11">The sequence shown here is derived from an EMBL/GenBank/DDBJ whole genome shotgun (WGS) entry which is preliminary data.</text>
</comment>
<dbReference type="PRINTS" id="PR00344">
    <property type="entry name" value="BCTRLSENSOR"/>
</dbReference>
<keyword evidence="7" id="KW-0175">Coiled coil</keyword>